<keyword evidence="1" id="KW-1133">Transmembrane helix</keyword>
<dbReference type="EMBL" id="DF970177">
    <property type="protein sequence ID" value="GAP65789.1"/>
    <property type="molecule type" value="Genomic_DNA"/>
</dbReference>
<accession>A0A0K8QLQ3</accession>
<dbReference type="EMBL" id="DF952378">
    <property type="protein sequence ID" value="GAN44505.1"/>
    <property type="molecule type" value="Genomic_DNA"/>
</dbReference>
<dbReference type="OrthoDB" id="9804804at2"/>
<sequence length="65" mass="7096">MKINVGFTDRLIRTMLGLALLSLLLTPGNARWFGLLGLIPLATAVVGMCPLYRLLGVDTRGRKAR</sequence>
<reference evidence="4" key="2">
    <citation type="submission" date="2015-08" db="EMBL/GenBank/DDBJ databases">
        <title>Complete DNA Sequence of Pseudomonas syringae pv. actinidiae, the Causal Agent of Kiwifruit Canker Disease.</title>
        <authorList>
            <person name="Rikkerink E.H.A."/>
            <person name="Fineran P.C."/>
        </authorList>
    </citation>
    <scope>NUCLEOTIDE SEQUENCE</scope>
    <source>
        <strain evidence="4">SkMP5</strain>
    </source>
</reference>
<evidence type="ECO:0000313" key="5">
    <source>
        <dbReference type="Proteomes" id="UP000253740"/>
    </source>
</evidence>
<gene>
    <name evidence="3" type="ORF">MBSD_1040</name>
    <name evidence="4" type="ORF">MBSD_n1080</name>
</gene>
<keyword evidence="1" id="KW-0472">Membrane</keyword>
<keyword evidence="1" id="KW-0812">Transmembrane</keyword>
<feature type="transmembrane region" description="Helical" evidence="1">
    <location>
        <begin position="32"/>
        <end position="55"/>
    </location>
</feature>
<name>A0A0K8QLQ3_9GAMM</name>
<proteinExistence type="predicted"/>
<dbReference type="HOGENOM" id="CLU_176022_4_1_6"/>
<keyword evidence="5" id="KW-1185">Reference proteome</keyword>
<dbReference type="Proteomes" id="UP000253740">
    <property type="component" value="Unassembled WGS sequence"/>
</dbReference>
<evidence type="ECO:0000313" key="3">
    <source>
        <dbReference type="EMBL" id="GAN44505.1"/>
    </source>
</evidence>
<dbReference type="Pfam" id="PF11127">
    <property type="entry name" value="YgaP-like_TM"/>
    <property type="match status" value="1"/>
</dbReference>
<reference evidence="3" key="1">
    <citation type="submission" date="2015-03" db="EMBL/GenBank/DDBJ databases">
        <title>Draft genome sequence of Mizugakiibacter sediminis skMP5.</title>
        <authorList>
            <person name="Watanabe T."/>
            <person name="Kojima H."/>
            <person name="Fukui M."/>
        </authorList>
    </citation>
    <scope>NUCLEOTIDE SEQUENCE</scope>
    <source>
        <strain evidence="3">SkMP5</strain>
    </source>
</reference>
<feature type="domain" description="Inner membrane protein YgaP-like transmembrane" evidence="2">
    <location>
        <begin position="1"/>
        <end position="62"/>
    </location>
</feature>
<dbReference type="STRING" id="1475481.GCA_000953855_01100"/>
<evidence type="ECO:0000313" key="4">
    <source>
        <dbReference type="EMBL" id="GAP65789.1"/>
    </source>
</evidence>
<evidence type="ECO:0000259" key="2">
    <source>
        <dbReference type="Pfam" id="PF11127"/>
    </source>
</evidence>
<dbReference type="RefSeq" id="WP_062535878.1">
    <property type="nucleotide sequence ID" value="NZ_DF970177.1"/>
</dbReference>
<evidence type="ECO:0000256" key="1">
    <source>
        <dbReference type="SAM" id="Phobius"/>
    </source>
</evidence>
<dbReference type="AlphaFoldDB" id="A0A0K8QLQ3"/>
<protein>
    <recommendedName>
        <fullName evidence="2">Inner membrane protein YgaP-like transmembrane domain-containing protein</fullName>
    </recommendedName>
</protein>
<organism evidence="4">
    <name type="scientific">Mizugakiibacter sediminis</name>
    <dbReference type="NCBI Taxonomy" id="1475481"/>
    <lineage>
        <taxon>Bacteria</taxon>
        <taxon>Pseudomonadati</taxon>
        <taxon>Pseudomonadota</taxon>
        <taxon>Gammaproteobacteria</taxon>
        <taxon>Lysobacterales</taxon>
        <taxon>Rhodanobacteraceae</taxon>
        <taxon>Mizugakiibacter</taxon>
    </lineage>
</organism>
<dbReference type="InterPro" id="IPR021309">
    <property type="entry name" value="YgaP-like_TM"/>
</dbReference>